<dbReference type="InterPro" id="IPR051328">
    <property type="entry name" value="T7SS_ABC-Transporter"/>
</dbReference>
<keyword evidence="4" id="KW-0472">Membrane</keyword>
<protein>
    <submittedName>
        <fullName evidence="5">Uncharacterized protein</fullName>
    </submittedName>
</protein>
<keyword evidence="6" id="KW-1185">Reference proteome</keyword>
<evidence type="ECO:0000313" key="6">
    <source>
        <dbReference type="Proteomes" id="UP000190951"/>
    </source>
</evidence>
<dbReference type="PANTHER" id="PTHR43077">
    <property type="entry name" value="TRANSPORT PERMEASE YVFS-RELATED"/>
    <property type="match status" value="1"/>
</dbReference>
<dbReference type="Gene3D" id="3.40.1710.10">
    <property type="entry name" value="abc type-2 transporter like domain"/>
    <property type="match status" value="1"/>
</dbReference>
<keyword evidence="2" id="KW-0812">Transmembrane</keyword>
<sequence length="722" mass="79320">MRHIFNILKIYKRDLKSIIKNPIALLIITGICILPSLYAWINIKACWNPYEHTSTIPVAVVNNDKGTPFRGKNLNMGNQIVESLKKNHKIGWVFVNSADANMGIVDGSYTAMIEIPSNFSSRFTSILDSSPKKPEIIYKVNTKENPVAGKITGVAKDTLSNEITTEFIATVNKTIFSSLNKVGGEAEKNKSNILKLKNNIVNVNTNMDFILSALSSINNNSSNLSSFLTQIKSTIPSVQNSLGIISNTNTQNKNMLKQTQSALNSSLDNVALNLNGAEASTYRVKTLADSLNTKFTSYNSSEIYSNISKANSELENLNNSISSIIDFLQKMNETASNKSLSDMLVQLKDTQTSIATEKSNLDSLQKKLLNSNDLDSSLVSSITNLANNINTQMINSNKQYSTSVRSPLNSIANNLISSTDDASSMIGTAHDLNNQINNLLKTSIDGSNLSSKVSLDLKNRLVQFKDIISLLSDKLQETNNDDLVQIISILQSNPNFMGNFISTPFSIKDESIYSIPNYGSGMAPVYTVLAIWVGCLLLVSLLKTKVPHFEGYEELTLREKHFGKMLTFMTLSLIQAFIVSVGDLVLLNVYTVNAALLIAFSLVSGLTFCIIVFTLVSVLGNIGKAVSIVFLIVQIAGSGSTYPIQVDPLIFRIMQPLFPFTYSVGGFREAIAGPLISRVMLDFIALILISIFFLLFGFFFKRPLNRIVSKFESGFKKSGIGE</sequence>
<reference evidence="5 6" key="1">
    <citation type="submission" date="2022-04" db="EMBL/GenBank/DDBJ databases">
        <title>Genome sequence of C. roseum typestrain.</title>
        <authorList>
            <person name="Poehlein A."/>
            <person name="Schoch T."/>
            <person name="Duerre P."/>
            <person name="Daniel R."/>
        </authorList>
    </citation>
    <scope>NUCLEOTIDE SEQUENCE [LARGE SCALE GENOMIC DNA]</scope>
    <source>
        <strain evidence="5 6">DSM 7320</strain>
    </source>
</reference>
<organism evidence="5 6">
    <name type="scientific">Clostridium felsineum</name>
    <dbReference type="NCBI Taxonomy" id="36839"/>
    <lineage>
        <taxon>Bacteria</taxon>
        <taxon>Bacillati</taxon>
        <taxon>Bacillota</taxon>
        <taxon>Clostridia</taxon>
        <taxon>Eubacteriales</taxon>
        <taxon>Clostridiaceae</taxon>
        <taxon>Clostridium</taxon>
    </lineage>
</organism>
<dbReference type="InterPro" id="IPR017501">
    <property type="entry name" value="Phage_infect_YhgE_C"/>
</dbReference>
<dbReference type="NCBIfam" id="TIGR03061">
    <property type="entry name" value="pip_yhgE_Nterm"/>
    <property type="match status" value="1"/>
</dbReference>
<evidence type="ECO:0000313" key="5">
    <source>
        <dbReference type="EMBL" id="URZ12554.1"/>
    </source>
</evidence>
<evidence type="ECO:0000256" key="1">
    <source>
        <dbReference type="ARBA" id="ARBA00004141"/>
    </source>
</evidence>
<keyword evidence="3" id="KW-1133">Transmembrane helix</keyword>
<evidence type="ECO:0000256" key="3">
    <source>
        <dbReference type="ARBA" id="ARBA00022989"/>
    </source>
</evidence>
<dbReference type="RefSeq" id="WP_077835458.1">
    <property type="nucleotide sequence ID" value="NZ_CP096983.1"/>
</dbReference>
<gene>
    <name evidence="5" type="ORF">CROST_032760</name>
</gene>
<name>A0A1S8LRF3_9CLOT</name>
<dbReference type="STRING" id="84029.CROST_28490"/>
<evidence type="ECO:0000256" key="4">
    <source>
        <dbReference type="ARBA" id="ARBA00023136"/>
    </source>
</evidence>
<dbReference type="PANTHER" id="PTHR43077:SF10">
    <property type="entry name" value="TRANSPORT PERMEASE PROTEIN"/>
    <property type="match status" value="1"/>
</dbReference>
<accession>A0A1S8LRF3</accession>
<comment type="subcellular location">
    <subcellularLocation>
        <location evidence="1">Membrane</location>
        <topology evidence="1">Multi-pass membrane protein</topology>
    </subcellularLocation>
</comment>
<proteinExistence type="predicted"/>
<dbReference type="GO" id="GO:0016020">
    <property type="term" value="C:membrane"/>
    <property type="evidence" value="ECO:0007669"/>
    <property type="project" value="UniProtKB-SubCell"/>
</dbReference>
<dbReference type="InterPro" id="IPR017500">
    <property type="entry name" value="Phage_infect_YhgE_N"/>
</dbReference>
<dbReference type="KEGG" id="crw:CROST_032760"/>
<dbReference type="AlphaFoldDB" id="A0A1S8LRF3"/>
<dbReference type="EMBL" id="CP096983">
    <property type="protein sequence ID" value="URZ12554.1"/>
    <property type="molecule type" value="Genomic_DNA"/>
</dbReference>
<dbReference type="Proteomes" id="UP000190951">
    <property type="component" value="Chromosome"/>
</dbReference>
<dbReference type="NCBIfam" id="TIGR03062">
    <property type="entry name" value="pip_yhgE_Cterm"/>
    <property type="match status" value="1"/>
</dbReference>
<evidence type="ECO:0000256" key="2">
    <source>
        <dbReference type="ARBA" id="ARBA00022692"/>
    </source>
</evidence>